<evidence type="ECO:0000313" key="7">
    <source>
        <dbReference type="Proteomes" id="UP001218788"/>
    </source>
</evidence>
<dbReference type="EMBL" id="JAQQXP010000001">
    <property type="protein sequence ID" value="MDC8831475.1"/>
    <property type="molecule type" value="Genomic_DNA"/>
</dbReference>
<keyword evidence="3" id="KW-0812">Transmembrane</keyword>
<keyword evidence="2" id="KW-0067">ATP-binding</keyword>
<dbReference type="CDD" id="cd00143">
    <property type="entry name" value="PP2Cc"/>
    <property type="match status" value="1"/>
</dbReference>
<comment type="caution">
    <text evidence="6">The sequence shown here is derived from an EMBL/GenBank/DDBJ whole genome shotgun (WGS) entry which is preliminary data.</text>
</comment>
<reference evidence="6 7" key="1">
    <citation type="submission" date="2022-10" db="EMBL/GenBank/DDBJ databases">
        <title>Alteromonas sp. chi3 Genome sequencing.</title>
        <authorList>
            <person name="Park S."/>
        </authorList>
    </citation>
    <scope>NUCLEOTIDE SEQUENCE [LARGE SCALE GENOMIC DNA]</scope>
    <source>
        <strain evidence="7">chi3</strain>
    </source>
</reference>
<keyword evidence="6" id="KW-0808">Transferase</keyword>
<keyword evidence="3" id="KW-0472">Membrane</keyword>
<dbReference type="InterPro" id="IPR036457">
    <property type="entry name" value="PPM-type-like_dom_sf"/>
</dbReference>
<keyword evidence="6" id="KW-0418">Kinase</keyword>
<dbReference type="PROSITE" id="PS00109">
    <property type="entry name" value="PROTEIN_KINASE_TYR"/>
    <property type="match status" value="1"/>
</dbReference>
<dbReference type="InterPro" id="IPR000719">
    <property type="entry name" value="Prot_kinase_dom"/>
</dbReference>
<feature type="transmembrane region" description="Helical" evidence="3">
    <location>
        <begin position="548"/>
        <end position="568"/>
    </location>
</feature>
<dbReference type="SMART" id="SM00331">
    <property type="entry name" value="PP2C_SIG"/>
    <property type="match status" value="1"/>
</dbReference>
<proteinExistence type="predicted"/>
<evidence type="ECO:0000256" key="3">
    <source>
        <dbReference type="SAM" id="Phobius"/>
    </source>
</evidence>
<dbReference type="Pfam" id="PF00069">
    <property type="entry name" value="Pkinase"/>
    <property type="match status" value="1"/>
</dbReference>
<dbReference type="PANTHER" id="PTHR24346:SF30">
    <property type="entry name" value="MATERNAL EMBRYONIC LEUCINE ZIPPER KINASE"/>
    <property type="match status" value="1"/>
</dbReference>
<evidence type="ECO:0000259" key="5">
    <source>
        <dbReference type="PROSITE" id="PS51746"/>
    </source>
</evidence>
<dbReference type="InterPro" id="IPR011009">
    <property type="entry name" value="Kinase-like_dom_sf"/>
</dbReference>
<dbReference type="PROSITE" id="PS50011">
    <property type="entry name" value="PROTEIN_KINASE_DOM"/>
    <property type="match status" value="1"/>
</dbReference>
<organism evidence="6 7">
    <name type="scientific">Alteromonas gilva</name>
    <dbReference type="NCBI Taxonomy" id="2987522"/>
    <lineage>
        <taxon>Bacteria</taxon>
        <taxon>Pseudomonadati</taxon>
        <taxon>Pseudomonadota</taxon>
        <taxon>Gammaproteobacteria</taxon>
        <taxon>Alteromonadales</taxon>
        <taxon>Alteromonadaceae</taxon>
        <taxon>Alteromonas/Salinimonas group</taxon>
        <taxon>Alteromonas</taxon>
    </lineage>
</organism>
<name>A0ABT5L362_9ALTE</name>
<dbReference type="SUPFAM" id="SSF81606">
    <property type="entry name" value="PP2C-like"/>
    <property type="match status" value="1"/>
</dbReference>
<evidence type="ECO:0000259" key="4">
    <source>
        <dbReference type="PROSITE" id="PS50011"/>
    </source>
</evidence>
<dbReference type="PANTHER" id="PTHR24346">
    <property type="entry name" value="MAP/MICROTUBULE AFFINITY-REGULATING KINASE"/>
    <property type="match status" value="1"/>
</dbReference>
<dbReference type="InterPro" id="IPR001932">
    <property type="entry name" value="PPM-type_phosphatase-like_dom"/>
</dbReference>
<dbReference type="Gene3D" id="1.10.510.10">
    <property type="entry name" value="Transferase(Phosphotransferase) domain 1"/>
    <property type="match status" value="1"/>
</dbReference>
<accession>A0ABT5L362</accession>
<feature type="domain" description="PPM-type phosphatase" evidence="5">
    <location>
        <begin position="5"/>
        <end position="236"/>
    </location>
</feature>
<dbReference type="SMART" id="SM00332">
    <property type="entry name" value="PP2Cc"/>
    <property type="match status" value="1"/>
</dbReference>
<dbReference type="InterPro" id="IPR008266">
    <property type="entry name" value="Tyr_kinase_AS"/>
</dbReference>
<dbReference type="SMART" id="SM00220">
    <property type="entry name" value="S_TKc"/>
    <property type="match status" value="1"/>
</dbReference>
<dbReference type="Proteomes" id="UP001218788">
    <property type="component" value="Unassembled WGS sequence"/>
</dbReference>
<feature type="domain" description="Protein kinase" evidence="4">
    <location>
        <begin position="268"/>
        <end position="547"/>
    </location>
</feature>
<evidence type="ECO:0000256" key="2">
    <source>
        <dbReference type="ARBA" id="ARBA00022840"/>
    </source>
</evidence>
<gene>
    <name evidence="6" type="ORF">OIK42_11955</name>
</gene>
<dbReference type="RefSeq" id="WP_273640801.1">
    <property type="nucleotide sequence ID" value="NZ_JAQQXP010000001.1"/>
</dbReference>
<dbReference type="Gene3D" id="3.60.40.10">
    <property type="entry name" value="PPM-type phosphatase domain"/>
    <property type="match status" value="1"/>
</dbReference>
<dbReference type="Pfam" id="PF13672">
    <property type="entry name" value="PP2C_2"/>
    <property type="match status" value="1"/>
</dbReference>
<dbReference type="GO" id="GO:0016301">
    <property type="term" value="F:kinase activity"/>
    <property type="evidence" value="ECO:0007669"/>
    <property type="project" value="UniProtKB-KW"/>
</dbReference>
<protein>
    <submittedName>
        <fullName evidence="6">Bifunctional protein-serine/threonine kinase/phosphatase</fullName>
    </submittedName>
</protein>
<dbReference type="PROSITE" id="PS51746">
    <property type="entry name" value="PPM_2"/>
    <property type="match status" value="1"/>
</dbReference>
<keyword evidence="3" id="KW-1133">Transmembrane helix</keyword>
<dbReference type="SUPFAM" id="SSF56112">
    <property type="entry name" value="Protein kinase-like (PK-like)"/>
    <property type="match status" value="1"/>
</dbReference>
<dbReference type="CDD" id="cd14014">
    <property type="entry name" value="STKc_PknB_like"/>
    <property type="match status" value="1"/>
</dbReference>
<evidence type="ECO:0000256" key="1">
    <source>
        <dbReference type="ARBA" id="ARBA00022741"/>
    </source>
</evidence>
<sequence length="569" mass="63238">MLKVRRGEFSGKGIKSINQDCHNVAVPDFSRLGTRGIVAAVADGISSSQVSQYASELAVNHFVRDYLKTCDVWSPARAAELVLRTVNTELYVKTQESPHYENPDKGYVCTFSALILHQQQAVLLHCGDSRIYRIRHGEVTLCTRDHRQSGEGGRSYLSNALGIRPNLDVDISTLDLKAGDTFVLMTDGIAETLAPKAWQALLNDYHADLDDCAEHIARAALDGGCDDNLTVVLLEVTSTVGASTTNYTEAGFLPFIALPKPGDDVDEWQIQRPLYSSERSLVFMAVHRESQHTGVLKMPATSMQANTGFLDEMVKEEWIGNRVTHTNVLNSYQHTFTRSGFYTVMAHFPGSSLRQWYDDNGPATLAQVRDWTTQVINGLTAMHRQGILHQDIRPENIIVNDSGVLTIIDLGAASIAGHNFLQSDAELFIPGDLLFSAPEYFAGLWPDERADQFSLAVLVYHLLSGEYPYNTNVARQSNYAGLLKLRYTSLLQRNVNVPLWVDAALKRACHPQAAKRYPSLSEFLYDLHHPNPAYRGGVPLIERNPVRVWQGISAVLMVLLMVVVVLHYG</sequence>
<keyword evidence="7" id="KW-1185">Reference proteome</keyword>
<evidence type="ECO:0000313" key="6">
    <source>
        <dbReference type="EMBL" id="MDC8831475.1"/>
    </source>
</evidence>
<keyword evidence="1" id="KW-0547">Nucleotide-binding</keyword>